<dbReference type="Gene3D" id="1.10.1040.10">
    <property type="entry name" value="N-(1-d-carboxylethyl)-l-norvaline Dehydrogenase, domain 2"/>
    <property type="match status" value="1"/>
</dbReference>
<dbReference type="EMBL" id="UOEC01000013">
    <property type="protein sequence ID" value="VAV86715.1"/>
    <property type="molecule type" value="Genomic_DNA"/>
</dbReference>
<feature type="domain" description="3-hydroxyacyl-CoA dehydrogenase NAD binding" evidence="3">
    <location>
        <begin position="8"/>
        <end position="180"/>
    </location>
</feature>
<evidence type="ECO:0000259" key="3">
    <source>
        <dbReference type="Pfam" id="PF02737"/>
    </source>
</evidence>
<reference evidence="4" key="1">
    <citation type="submission" date="2018-06" db="EMBL/GenBank/DDBJ databases">
        <authorList>
            <person name="Zhirakovskaya E."/>
        </authorList>
    </citation>
    <scope>NUCLEOTIDE SEQUENCE</scope>
</reference>
<evidence type="ECO:0000256" key="1">
    <source>
        <dbReference type="ARBA" id="ARBA00023002"/>
    </source>
</evidence>
<gene>
    <name evidence="4" type="ORF">MNBD_ALPHA08-343</name>
</gene>
<dbReference type="InterPro" id="IPR006176">
    <property type="entry name" value="3-OHacyl-CoA_DH_NAD-bd"/>
</dbReference>
<dbReference type="SUPFAM" id="SSF48179">
    <property type="entry name" value="6-phosphogluconate dehydrogenase C-terminal domain-like"/>
    <property type="match status" value="1"/>
</dbReference>
<sequence length="316" mass="34722">MTEIKTLGLAGAGVIGAGWAARALYHGLKVVVYDPSPQAQTSLQEAVLTAWPSLTALNGDKDYPAANLSFTSDLKEMAQAADWIQESAPEREGLKITLLADIDRYADPQTIIASSSSGFLPTNLQAKCSHPERLIIAHPFNPVYLLPLVEIVPGKKTSFATVERAEQFYKSIAMHPLILKNEIEGYVCDRLQEALWREALHIVNRGAGTTADVDDAIIYSAGLRWAFMGPFMTYHLAGGQGGMAHFLSQFDPELELPWTDLGFPKWSDELEQKLISGCETQAAGKNYRQWEEKRNAVLVDIIKVLEKHGIGAGTVR</sequence>
<dbReference type="EC" id="1.1.1.108" evidence="4"/>
<accession>A0A3B0RTC9</accession>
<dbReference type="GO" id="GO:0047728">
    <property type="term" value="F:carnitine 3-dehydrogenase activity"/>
    <property type="evidence" value="ECO:0007669"/>
    <property type="project" value="UniProtKB-EC"/>
</dbReference>
<evidence type="ECO:0000259" key="2">
    <source>
        <dbReference type="Pfam" id="PF00725"/>
    </source>
</evidence>
<dbReference type="Pfam" id="PF02737">
    <property type="entry name" value="3HCDH_N"/>
    <property type="match status" value="1"/>
</dbReference>
<protein>
    <submittedName>
        <fullName evidence="4">Carnitine 3-dehydrogenase</fullName>
        <ecNumber evidence="4">1.1.1.108</ecNumber>
    </submittedName>
</protein>
<proteinExistence type="predicted"/>
<dbReference type="InterPro" id="IPR013328">
    <property type="entry name" value="6PGD_dom2"/>
</dbReference>
<organism evidence="4">
    <name type="scientific">hydrothermal vent metagenome</name>
    <dbReference type="NCBI Taxonomy" id="652676"/>
    <lineage>
        <taxon>unclassified sequences</taxon>
        <taxon>metagenomes</taxon>
        <taxon>ecological metagenomes</taxon>
    </lineage>
</organism>
<name>A0A3B0RTC9_9ZZZZ</name>
<dbReference type="GO" id="GO:0070403">
    <property type="term" value="F:NAD+ binding"/>
    <property type="evidence" value="ECO:0007669"/>
    <property type="project" value="InterPro"/>
</dbReference>
<dbReference type="AlphaFoldDB" id="A0A3B0RTC9"/>
<feature type="domain" description="3-hydroxyacyl-CoA dehydrogenase C-terminal" evidence="2">
    <location>
        <begin position="185"/>
        <end position="250"/>
    </location>
</feature>
<keyword evidence="1 4" id="KW-0560">Oxidoreductase</keyword>
<dbReference type="Pfam" id="PF00725">
    <property type="entry name" value="3HCDH"/>
    <property type="match status" value="1"/>
</dbReference>
<dbReference type="SUPFAM" id="SSF51735">
    <property type="entry name" value="NAD(P)-binding Rossmann-fold domains"/>
    <property type="match status" value="1"/>
</dbReference>
<dbReference type="InterPro" id="IPR006108">
    <property type="entry name" value="3HC_DH_C"/>
</dbReference>
<dbReference type="InterPro" id="IPR036291">
    <property type="entry name" value="NAD(P)-bd_dom_sf"/>
</dbReference>
<dbReference type="PANTHER" id="PTHR48075:SF5">
    <property type="entry name" value="3-HYDROXYBUTYRYL-COA DEHYDROGENASE"/>
    <property type="match status" value="1"/>
</dbReference>
<dbReference type="InterPro" id="IPR008927">
    <property type="entry name" value="6-PGluconate_DH-like_C_sf"/>
</dbReference>
<evidence type="ECO:0000313" key="4">
    <source>
        <dbReference type="EMBL" id="VAV86715.1"/>
    </source>
</evidence>
<dbReference type="Gene3D" id="3.40.50.720">
    <property type="entry name" value="NAD(P)-binding Rossmann-like Domain"/>
    <property type="match status" value="1"/>
</dbReference>
<dbReference type="GO" id="GO:0006631">
    <property type="term" value="P:fatty acid metabolic process"/>
    <property type="evidence" value="ECO:0007669"/>
    <property type="project" value="InterPro"/>
</dbReference>
<dbReference type="PANTHER" id="PTHR48075">
    <property type="entry name" value="3-HYDROXYACYL-COA DEHYDROGENASE FAMILY PROTEIN"/>
    <property type="match status" value="1"/>
</dbReference>